<dbReference type="InterPro" id="IPR011042">
    <property type="entry name" value="6-blade_b-propeller_TolB-like"/>
</dbReference>
<keyword evidence="2" id="KW-0732">Signal</keyword>
<sequence>MRTRYRSALLAILACGVLLPAGCARFDDTAAGQTFSPAPVPSPESPPEVQGPGSDSGGDGKQARPGQSPTPVPPPQGCKDFDPAVIATCLDTVAAVAGLPGDGSTPSALAGERKSGRVMLATAGKDATDFAKLDVQAAGDGGLTGLALSPSYVEDQLVFAYVTTATDNRVVRFAKGQAAKPVLTGIPKGATGNRGAISADNRGALLVATGDAGDPNAAADPNSLAGKVLRIDTSGKAAAGNPNGSLTVAAGLHAPGGLCASADGGRVWVTDRLADKDTLYRVQAGQPLATPAWTWPDKPGVAGCADFVDASGYVAVGASLAGNLQDVPVSKDGAVTGKPLVVLDGKTGKPPETFGRLAGMSMINPQLALAGTVNKDGGTPVSSDDRVVLITPTMAGGGNSKD</sequence>
<reference evidence="4 5" key="1">
    <citation type="submission" date="2019-09" db="EMBL/GenBank/DDBJ databases">
        <authorList>
            <person name="Leyn A S."/>
        </authorList>
    </citation>
    <scope>NUCLEOTIDE SEQUENCE [LARGE SCALE GENOMIC DNA]</scope>
    <source>
        <strain evidence="4">AA231_1</strain>
    </source>
</reference>
<feature type="domain" description="Glucose/Sorbosone dehydrogenase" evidence="3">
    <location>
        <begin position="109"/>
        <end position="286"/>
    </location>
</feature>
<name>A0A6I8LSA5_9PSEU</name>
<dbReference type="AlphaFoldDB" id="A0A6I8LSA5"/>
<dbReference type="EMBL" id="CABVGP010000002">
    <property type="protein sequence ID" value="VVJ19881.1"/>
    <property type="molecule type" value="Genomic_DNA"/>
</dbReference>
<keyword evidence="5" id="KW-1185">Reference proteome</keyword>
<dbReference type="Pfam" id="PF07995">
    <property type="entry name" value="GSDH"/>
    <property type="match status" value="1"/>
</dbReference>
<evidence type="ECO:0000256" key="2">
    <source>
        <dbReference type="SAM" id="SignalP"/>
    </source>
</evidence>
<feature type="signal peptide" evidence="2">
    <location>
        <begin position="1"/>
        <end position="26"/>
    </location>
</feature>
<dbReference type="SUPFAM" id="SSF63829">
    <property type="entry name" value="Calcium-dependent phosphotriesterase"/>
    <property type="match status" value="1"/>
</dbReference>
<proteinExistence type="predicted"/>
<dbReference type="PANTHER" id="PTHR19328">
    <property type="entry name" value="HEDGEHOG-INTERACTING PROTEIN"/>
    <property type="match status" value="1"/>
</dbReference>
<evidence type="ECO:0000259" key="3">
    <source>
        <dbReference type="Pfam" id="PF07995"/>
    </source>
</evidence>
<gene>
    <name evidence="4" type="ORF">AA23TX_04902</name>
</gene>
<evidence type="ECO:0000313" key="4">
    <source>
        <dbReference type="EMBL" id="VVJ19881.1"/>
    </source>
</evidence>
<protein>
    <submittedName>
        <fullName evidence="4">Glucose/sorbosone dehydrogenase</fullName>
    </submittedName>
</protein>
<dbReference type="PANTHER" id="PTHR19328:SF13">
    <property type="entry name" value="HIPL1 PROTEIN"/>
    <property type="match status" value="1"/>
</dbReference>
<dbReference type="Gene3D" id="2.120.10.30">
    <property type="entry name" value="TolB, C-terminal domain"/>
    <property type="match status" value="1"/>
</dbReference>
<feature type="region of interest" description="Disordered" evidence="1">
    <location>
        <begin position="34"/>
        <end position="78"/>
    </location>
</feature>
<accession>A0A6I8LSA5</accession>
<dbReference type="RefSeq" id="WP_155545088.1">
    <property type="nucleotide sequence ID" value="NZ_CABVGP010000002.1"/>
</dbReference>
<evidence type="ECO:0000313" key="5">
    <source>
        <dbReference type="Proteomes" id="UP000399805"/>
    </source>
</evidence>
<dbReference type="Proteomes" id="UP000399805">
    <property type="component" value="Unassembled WGS sequence"/>
</dbReference>
<evidence type="ECO:0000256" key="1">
    <source>
        <dbReference type="SAM" id="MobiDB-lite"/>
    </source>
</evidence>
<feature type="chain" id="PRO_5026213226" evidence="2">
    <location>
        <begin position="27"/>
        <end position="402"/>
    </location>
</feature>
<dbReference type="InterPro" id="IPR012938">
    <property type="entry name" value="Glc/Sorbosone_DH"/>
</dbReference>
<organism evidence="4 5">
    <name type="scientific">Amycolatopsis camponoti</name>
    <dbReference type="NCBI Taxonomy" id="2606593"/>
    <lineage>
        <taxon>Bacteria</taxon>
        <taxon>Bacillati</taxon>
        <taxon>Actinomycetota</taxon>
        <taxon>Actinomycetes</taxon>
        <taxon>Pseudonocardiales</taxon>
        <taxon>Pseudonocardiaceae</taxon>
        <taxon>Amycolatopsis</taxon>
    </lineage>
</organism>